<evidence type="ECO:0000313" key="2">
    <source>
        <dbReference type="WBParaSite" id="Gr19_v10_g3282.t1"/>
    </source>
</evidence>
<protein>
    <submittedName>
        <fullName evidence="2">Uncharacterized protein</fullName>
    </submittedName>
</protein>
<evidence type="ECO:0000313" key="1">
    <source>
        <dbReference type="Proteomes" id="UP000887572"/>
    </source>
</evidence>
<sequence>MEAGASKFVTCKKRRHNSTTIYLQSLALNRAALNRCVPVPEGQINLNSFAGVQLNFLMCRCHHVLIFVLISRGGDERVVTRRRALLGCYDNCGSAIADGTIADDNSGRDNCGRQLRFSPPTQ</sequence>
<keyword evidence="1" id="KW-1185">Reference proteome</keyword>
<name>A0A914HPP0_GLORO</name>
<dbReference type="Proteomes" id="UP000887572">
    <property type="component" value="Unplaced"/>
</dbReference>
<accession>A0A914HPP0</accession>
<reference evidence="2" key="1">
    <citation type="submission" date="2022-11" db="UniProtKB">
        <authorList>
            <consortium name="WormBaseParasite"/>
        </authorList>
    </citation>
    <scope>IDENTIFICATION</scope>
</reference>
<organism evidence="1 2">
    <name type="scientific">Globodera rostochiensis</name>
    <name type="common">Golden nematode worm</name>
    <name type="synonym">Heterodera rostochiensis</name>
    <dbReference type="NCBI Taxonomy" id="31243"/>
    <lineage>
        <taxon>Eukaryota</taxon>
        <taxon>Metazoa</taxon>
        <taxon>Ecdysozoa</taxon>
        <taxon>Nematoda</taxon>
        <taxon>Chromadorea</taxon>
        <taxon>Rhabditida</taxon>
        <taxon>Tylenchina</taxon>
        <taxon>Tylenchomorpha</taxon>
        <taxon>Tylenchoidea</taxon>
        <taxon>Heteroderidae</taxon>
        <taxon>Heteroderinae</taxon>
        <taxon>Globodera</taxon>
    </lineage>
</organism>
<dbReference type="WBParaSite" id="Gr19_v10_g3282.t1">
    <property type="protein sequence ID" value="Gr19_v10_g3282.t1"/>
    <property type="gene ID" value="Gr19_v10_g3282"/>
</dbReference>
<dbReference type="AlphaFoldDB" id="A0A914HPP0"/>
<proteinExistence type="predicted"/>